<feature type="region of interest" description="Disordered" evidence="1">
    <location>
        <begin position="1"/>
        <end position="20"/>
    </location>
</feature>
<dbReference type="AlphaFoldDB" id="A0A1F5ZM74"/>
<accession>A0A1F5ZM74</accession>
<keyword evidence="2" id="KW-0812">Transmembrane</keyword>
<organism evidence="3 4">
    <name type="scientific">Candidatus Gottesmanbacteria bacterium RIFCSPHIGHO2_01_FULL_46_14</name>
    <dbReference type="NCBI Taxonomy" id="1798380"/>
    <lineage>
        <taxon>Bacteria</taxon>
        <taxon>Candidatus Gottesmaniibacteriota</taxon>
    </lineage>
</organism>
<keyword evidence="2" id="KW-0472">Membrane</keyword>
<gene>
    <name evidence="3" type="ORF">A2875_01095</name>
</gene>
<reference evidence="3 4" key="1">
    <citation type="journal article" date="2016" name="Nat. Commun.">
        <title>Thousands of microbial genomes shed light on interconnected biogeochemical processes in an aquifer system.</title>
        <authorList>
            <person name="Anantharaman K."/>
            <person name="Brown C.T."/>
            <person name="Hug L.A."/>
            <person name="Sharon I."/>
            <person name="Castelle C.J."/>
            <person name="Probst A.J."/>
            <person name="Thomas B.C."/>
            <person name="Singh A."/>
            <person name="Wilkins M.J."/>
            <person name="Karaoz U."/>
            <person name="Brodie E.L."/>
            <person name="Williams K.H."/>
            <person name="Hubbard S.S."/>
            <person name="Banfield J.F."/>
        </authorList>
    </citation>
    <scope>NUCLEOTIDE SEQUENCE [LARGE SCALE GENOMIC DNA]</scope>
</reference>
<dbReference type="Proteomes" id="UP000177416">
    <property type="component" value="Unassembled WGS sequence"/>
</dbReference>
<dbReference type="EMBL" id="MFJJ01000042">
    <property type="protein sequence ID" value="OGG13579.1"/>
    <property type="molecule type" value="Genomic_DNA"/>
</dbReference>
<sequence>MADDQLTTEELYGKFDPPASPPMPLTYEETPVIEPPIQPGPMVPKSGRFGHTIATIVFFILLFAFGIWLSTFLRQYTQTSLPASNAPTPTQSALPLVSPTVTPPLSGWKTYTVAGASYQLPQDMLAPICDGASCVSEGTYLPGGTRFTVATHNNARQFTIGAVIVDAGGREFTTTETTVAGRRAFAYDGQFSGTTTGGYRFSQMRGVMIILDDTQTLELNHFTPTGVSADFVSDEAVFDEILKTLTLASAQQ</sequence>
<comment type="caution">
    <text evidence="3">The sequence shown here is derived from an EMBL/GenBank/DDBJ whole genome shotgun (WGS) entry which is preliminary data.</text>
</comment>
<evidence type="ECO:0000313" key="4">
    <source>
        <dbReference type="Proteomes" id="UP000177416"/>
    </source>
</evidence>
<feature type="transmembrane region" description="Helical" evidence="2">
    <location>
        <begin position="49"/>
        <end position="69"/>
    </location>
</feature>
<evidence type="ECO:0000256" key="1">
    <source>
        <dbReference type="SAM" id="MobiDB-lite"/>
    </source>
</evidence>
<evidence type="ECO:0000313" key="3">
    <source>
        <dbReference type="EMBL" id="OGG13579.1"/>
    </source>
</evidence>
<evidence type="ECO:0000256" key="2">
    <source>
        <dbReference type="SAM" id="Phobius"/>
    </source>
</evidence>
<keyword evidence="2" id="KW-1133">Transmembrane helix</keyword>
<name>A0A1F5ZM74_9BACT</name>
<protein>
    <submittedName>
        <fullName evidence="3">Uncharacterized protein</fullName>
    </submittedName>
</protein>
<proteinExistence type="predicted"/>